<protein>
    <submittedName>
        <fullName evidence="2">Uncharacterized protein</fullName>
    </submittedName>
</protein>
<evidence type="ECO:0000313" key="2">
    <source>
        <dbReference type="EMBL" id="KWZ82261.1"/>
    </source>
</evidence>
<dbReference type="PATRIC" id="fig|1681.53.peg.415"/>
<sequence length="71" mass="7858">MTNNKDKWLRALQAKGIRTTQDEVGRAGRHRHDDPEANPPKDRAGFRPVRGRSAKPFKATGHKGGISRQGA</sequence>
<reference evidence="3 5" key="2">
    <citation type="submission" date="2018-08" db="EMBL/GenBank/DDBJ databases">
        <title>A genome reference for cultivated species of the human gut microbiota.</title>
        <authorList>
            <person name="Zou Y."/>
            <person name="Xue W."/>
            <person name="Luo G."/>
        </authorList>
    </citation>
    <scope>NUCLEOTIDE SEQUENCE [LARGE SCALE GENOMIC DNA]</scope>
    <source>
        <strain evidence="3 5">AM12-10</strain>
    </source>
</reference>
<name>A0A133KRN7_BIFBI</name>
<dbReference type="EMBL" id="QRLR01000001">
    <property type="protein sequence ID" value="RHJ24652.1"/>
    <property type="molecule type" value="Genomic_DNA"/>
</dbReference>
<dbReference type="Proteomes" id="UP000283727">
    <property type="component" value="Unassembled WGS sequence"/>
</dbReference>
<accession>A0A133KRN7</accession>
<gene>
    <name evidence="3" type="ORF">DW137_00895</name>
    <name evidence="2" type="ORF">HMPREF3196_00427</name>
</gene>
<dbReference type="EMBL" id="LRPO01000017">
    <property type="protein sequence ID" value="KWZ82261.1"/>
    <property type="molecule type" value="Genomic_DNA"/>
</dbReference>
<feature type="compositionally biased region" description="Basic and acidic residues" evidence="1">
    <location>
        <begin position="20"/>
        <end position="45"/>
    </location>
</feature>
<evidence type="ECO:0000313" key="4">
    <source>
        <dbReference type="Proteomes" id="UP000070092"/>
    </source>
</evidence>
<reference evidence="2 4" key="1">
    <citation type="submission" date="2016-01" db="EMBL/GenBank/DDBJ databases">
        <authorList>
            <person name="Oliw E.H."/>
        </authorList>
    </citation>
    <scope>NUCLEOTIDE SEQUENCE [LARGE SCALE GENOMIC DNA]</scope>
    <source>
        <strain evidence="2 4">MJR8628B</strain>
    </source>
</reference>
<proteinExistence type="predicted"/>
<dbReference type="Proteomes" id="UP000070092">
    <property type="component" value="Unassembled WGS sequence"/>
</dbReference>
<organism evidence="2 4">
    <name type="scientific">Bifidobacterium bifidum</name>
    <dbReference type="NCBI Taxonomy" id="1681"/>
    <lineage>
        <taxon>Bacteria</taxon>
        <taxon>Bacillati</taxon>
        <taxon>Actinomycetota</taxon>
        <taxon>Actinomycetes</taxon>
        <taxon>Bifidobacteriales</taxon>
        <taxon>Bifidobacteriaceae</taxon>
        <taxon>Bifidobacterium</taxon>
    </lineage>
</organism>
<dbReference type="AlphaFoldDB" id="A0A133KRN7"/>
<feature type="region of interest" description="Disordered" evidence="1">
    <location>
        <begin position="14"/>
        <end position="71"/>
    </location>
</feature>
<dbReference type="RefSeq" id="WP_003816911.1">
    <property type="nucleotide sequence ID" value="NZ_AP031420.1"/>
</dbReference>
<evidence type="ECO:0000313" key="5">
    <source>
        <dbReference type="Proteomes" id="UP000283727"/>
    </source>
</evidence>
<evidence type="ECO:0000313" key="3">
    <source>
        <dbReference type="EMBL" id="RHJ24652.1"/>
    </source>
</evidence>
<evidence type="ECO:0000256" key="1">
    <source>
        <dbReference type="SAM" id="MobiDB-lite"/>
    </source>
</evidence>
<comment type="caution">
    <text evidence="2">The sequence shown here is derived from an EMBL/GenBank/DDBJ whole genome shotgun (WGS) entry which is preliminary data.</text>
</comment>